<dbReference type="Proteomes" id="UP000027616">
    <property type="component" value="Chromosome I"/>
</dbReference>
<protein>
    <recommendedName>
        <fullName evidence="3">WG repeat-containing protein</fullName>
    </recommendedName>
</protein>
<gene>
    <name evidence="1" type="ORF">BN938_0260</name>
</gene>
<dbReference type="STRING" id="1433126.BN938_0260"/>
<proteinExistence type="predicted"/>
<keyword evidence="2" id="KW-1185">Reference proteome</keyword>
<dbReference type="HOGENOM" id="CLU_996835_0_0_10"/>
<accession>A0A060R608</accession>
<dbReference type="SUPFAM" id="SSF69360">
    <property type="entry name" value="Cell wall binding repeat"/>
    <property type="match status" value="1"/>
</dbReference>
<dbReference type="EMBL" id="HG934468">
    <property type="protein sequence ID" value="CDN30366.1"/>
    <property type="molecule type" value="Genomic_DNA"/>
</dbReference>
<evidence type="ECO:0008006" key="3">
    <source>
        <dbReference type="Google" id="ProtNLM"/>
    </source>
</evidence>
<dbReference type="AlphaFoldDB" id="A0A060R608"/>
<evidence type="ECO:0000313" key="2">
    <source>
        <dbReference type="Proteomes" id="UP000027616"/>
    </source>
</evidence>
<dbReference type="InterPro" id="IPR032774">
    <property type="entry name" value="WG_beta_rep"/>
</dbReference>
<dbReference type="Pfam" id="PF14903">
    <property type="entry name" value="WG_beta_rep"/>
    <property type="match status" value="2"/>
</dbReference>
<organism evidence="1 2">
    <name type="scientific">Mucinivorans hirudinis</name>
    <dbReference type="NCBI Taxonomy" id="1433126"/>
    <lineage>
        <taxon>Bacteria</taxon>
        <taxon>Pseudomonadati</taxon>
        <taxon>Bacteroidota</taxon>
        <taxon>Bacteroidia</taxon>
        <taxon>Bacteroidales</taxon>
        <taxon>Rikenellaceae</taxon>
        <taxon>Mucinivorans</taxon>
    </lineage>
</organism>
<sequence>MRFPSINNYIEAVMNLHSRLLTLSDIRTVFDKEGYPLFYSSKGVVTFMVECSGKVAALKCFTSVKGYERTSCLAAAGIIHGSVVESELLVFDDHQSGDYYPIFLEFDNERVADEAAIYNEGLIPFESGGLWGYKEKETGEVVIEAMYDRVEEFEEGRAVVVRKGLSGLSKPDGKLVINTIFDEISWDGSAIAYCNKKGKWGCFDRSGREIVGCRYDWMGEFSDGLLLVRSGGKYGYVDLQGVEAITPAYENATSFDESGFARVRLAGKDLVINTKGEVQ</sequence>
<reference evidence="1 2" key="1">
    <citation type="journal article" date="2015" name="Genome Announc.">
        <title>Complete Genome Sequence of the Novel Leech Symbiont Mucinivorans hirudinis M3T.</title>
        <authorList>
            <person name="Nelson M.C."/>
            <person name="Bomar L."/>
            <person name="Graf J."/>
        </authorList>
    </citation>
    <scope>NUCLEOTIDE SEQUENCE [LARGE SCALE GENOMIC DNA]</scope>
    <source>
        <strain evidence="2">M3</strain>
    </source>
</reference>
<dbReference type="KEGG" id="rbc:BN938_0260"/>
<name>A0A060R608_9BACT</name>
<evidence type="ECO:0000313" key="1">
    <source>
        <dbReference type="EMBL" id="CDN30366.1"/>
    </source>
</evidence>
<dbReference type="PANTHER" id="PTHR37841">
    <property type="entry name" value="GLR2918 PROTEIN"/>
    <property type="match status" value="1"/>
</dbReference>
<dbReference type="PANTHER" id="PTHR37841:SF1">
    <property type="entry name" value="DUF3298 DOMAIN-CONTAINING PROTEIN"/>
    <property type="match status" value="1"/>
</dbReference>
<dbReference type="eggNOG" id="COG0515">
    <property type="taxonomic scope" value="Bacteria"/>
</dbReference>